<keyword evidence="2" id="KW-1185">Reference proteome</keyword>
<comment type="caution">
    <text evidence="1">The sequence shown here is derived from an EMBL/GenBank/DDBJ whole genome shotgun (WGS) entry which is preliminary data.</text>
</comment>
<dbReference type="OrthoDB" id="77121at2759"/>
<accession>A0A1V9Y4V7</accession>
<evidence type="ECO:0000313" key="2">
    <source>
        <dbReference type="Proteomes" id="UP000243579"/>
    </source>
</evidence>
<sequence>MELYGVDRVYNADQTAVFYEYLPKRTIHHNGARSVWIKCGGGDKERTTAMLLGDSFGNEYDLFVVHKQAKSKVPATVHENLQVRNGFCCFVSCGATSSPCKPRIMCRSTETPLPGGTRRFRHIF</sequence>
<protein>
    <recommendedName>
        <fullName evidence="3">DDE-1 domain-containing protein</fullName>
    </recommendedName>
</protein>
<dbReference type="AlphaFoldDB" id="A0A1V9Y4V7"/>
<gene>
    <name evidence="1" type="ORF">ACHHYP_20859</name>
</gene>
<evidence type="ECO:0008006" key="3">
    <source>
        <dbReference type="Google" id="ProtNLM"/>
    </source>
</evidence>
<dbReference type="Proteomes" id="UP000243579">
    <property type="component" value="Unassembled WGS sequence"/>
</dbReference>
<name>A0A1V9Y4V7_ACHHY</name>
<dbReference type="EMBL" id="JNBR01002877">
    <property type="protein sequence ID" value="OQR80742.1"/>
    <property type="molecule type" value="Genomic_DNA"/>
</dbReference>
<proteinExistence type="predicted"/>
<reference evidence="1 2" key="1">
    <citation type="journal article" date="2014" name="Genome Biol. Evol.">
        <title>The secreted proteins of Achlya hypogyna and Thraustotheca clavata identify the ancestral oomycete secretome and reveal gene acquisitions by horizontal gene transfer.</title>
        <authorList>
            <person name="Misner I."/>
            <person name="Blouin N."/>
            <person name="Leonard G."/>
            <person name="Richards T.A."/>
            <person name="Lane C.E."/>
        </authorList>
    </citation>
    <scope>NUCLEOTIDE SEQUENCE [LARGE SCALE GENOMIC DNA]</scope>
    <source>
        <strain evidence="1 2">ATCC 48635</strain>
    </source>
</reference>
<organism evidence="1 2">
    <name type="scientific">Achlya hypogyna</name>
    <name type="common">Oomycete</name>
    <name type="synonym">Protoachlya hypogyna</name>
    <dbReference type="NCBI Taxonomy" id="1202772"/>
    <lineage>
        <taxon>Eukaryota</taxon>
        <taxon>Sar</taxon>
        <taxon>Stramenopiles</taxon>
        <taxon>Oomycota</taxon>
        <taxon>Saprolegniomycetes</taxon>
        <taxon>Saprolegniales</taxon>
        <taxon>Achlyaceae</taxon>
        <taxon>Achlya</taxon>
    </lineage>
</organism>
<evidence type="ECO:0000313" key="1">
    <source>
        <dbReference type="EMBL" id="OQR80742.1"/>
    </source>
</evidence>